<dbReference type="GO" id="GO:0005886">
    <property type="term" value="C:plasma membrane"/>
    <property type="evidence" value="ECO:0007669"/>
    <property type="project" value="TreeGrafter"/>
</dbReference>
<dbReference type="InterPro" id="IPR000033">
    <property type="entry name" value="LDLR_classB_rpt"/>
</dbReference>
<dbReference type="PROSITE" id="PS51120">
    <property type="entry name" value="LDLRB"/>
    <property type="match status" value="1"/>
</dbReference>
<name>A0A9P4U014_9PEZI</name>
<dbReference type="SMART" id="SM00135">
    <property type="entry name" value="LY"/>
    <property type="match status" value="5"/>
</dbReference>
<organism evidence="2 3">
    <name type="scientific">Tothia fuscella</name>
    <dbReference type="NCBI Taxonomy" id="1048955"/>
    <lineage>
        <taxon>Eukaryota</taxon>
        <taxon>Fungi</taxon>
        <taxon>Dikarya</taxon>
        <taxon>Ascomycota</taxon>
        <taxon>Pezizomycotina</taxon>
        <taxon>Dothideomycetes</taxon>
        <taxon>Pleosporomycetidae</taxon>
        <taxon>Venturiales</taxon>
        <taxon>Cylindrosympodiaceae</taxon>
        <taxon>Tothia</taxon>
    </lineage>
</organism>
<feature type="signal peptide" evidence="1">
    <location>
        <begin position="1"/>
        <end position="23"/>
    </location>
</feature>
<dbReference type="InterPro" id="IPR011042">
    <property type="entry name" value="6-blade_b-propeller_TolB-like"/>
</dbReference>
<comment type="caution">
    <text evidence="2">The sequence shown here is derived from an EMBL/GenBank/DDBJ whole genome shotgun (WGS) entry which is preliminary data.</text>
</comment>
<reference evidence="2" key="1">
    <citation type="journal article" date="2020" name="Stud. Mycol.">
        <title>101 Dothideomycetes genomes: a test case for predicting lifestyles and emergence of pathogens.</title>
        <authorList>
            <person name="Haridas S."/>
            <person name="Albert R."/>
            <person name="Binder M."/>
            <person name="Bloem J."/>
            <person name="Labutti K."/>
            <person name="Salamov A."/>
            <person name="Andreopoulos B."/>
            <person name="Baker S."/>
            <person name="Barry K."/>
            <person name="Bills G."/>
            <person name="Bluhm B."/>
            <person name="Cannon C."/>
            <person name="Castanera R."/>
            <person name="Culley D."/>
            <person name="Daum C."/>
            <person name="Ezra D."/>
            <person name="Gonzalez J."/>
            <person name="Henrissat B."/>
            <person name="Kuo A."/>
            <person name="Liang C."/>
            <person name="Lipzen A."/>
            <person name="Lutzoni F."/>
            <person name="Magnuson J."/>
            <person name="Mondo S."/>
            <person name="Nolan M."/>
            <person name="Ohm R."/>
            <person name="Pangilinan J."/>
            <person name="Park H.-J."/>
            <person name="Ramirez L."/>
            <person name="Alfaro M."/>
            <person name="Sun H."/>
            <person name="Tritt A."/>
            <person name="Yoshinaga Y."/>
            <person name="Zwiers L.-H."/>
            <person name="Turgeon B."/>
            <person name="Goodwin S."/>
            <person name="Spatafora J."/>
            <person name="Crous P."/>
            <person name="Grigoriev I."/>
        </authorList>
    </citation>
    <scope>NUCLEOTIDE SEQUENCE</scope>
    <source>
        <strain evidence="2">CBS 130266</strain>
    </source>
</reference>
<dbReference type="SUPFAM" id="SSF63825">
    <property type="entry name" value="YWTD domain"/>
    <property type="match status" value="2"/>
</dbReference>
<dbReference type="GO" id="GO:0060070">
    <property type="term" value="P:canonical Wnt signaling pathway"/>
    <property type="evidence" value="ECO:0007669"/>
    <property type="project" value="TreeGrafter"/>
</dbReference>
<evidence type="ECO:0000313" key="2">
    <source>
        <dbReference type="EMBL" id="KAF2433099.1"/>
    </source>
</evidence>
<dbReference type="PANTHER" id="PTHR46513:SF13">
    <property type="entry name" value="EGF-LIKE DOMAIN-CONTAINING PROTEIN"/>
    <property type="match status" value="1"/>
</dbReference>
<dbReference type="OrthoDB" id="5958943at2759"/>
<dbReference type="EMBL" id="MU007022">
    <property type="protein sequence ID" value="KAF2433099.1"/>
    <property type="molecule type" value="Genomic_DNA"/>
</dbReference>
<evidence type="ECO:0000256" key="1">
    <source>
        <dbReference type="SAM" id="SignalP"/>
    </source>
</evidence>
<keyword evidence="1" id="KW-0732">Signal</keyword>
<dbReference type="PANTHER" id="PTHR46513">
    <property type="entry name" value="VITELLOGENIN RECEPTOR-LIKE PROTEIN-RELATED-RELATED"/>
    <property type="match status" value="1"/>
</dbReference>
<keyword evidence="3" id="KW-1185">Reference proteome</keyword>
<dbReference type="Proteomes" id="UP000800235">
    <property type="component" value="Unassembled WGS sequence"/>
</dbReference>
<sequence length="334" mass="34643">MVYLSFRSVAALLLLSLSTISLATPISINATDVEAQAVSRLYYLDQREGRIQSCKPDGTDTKTIATELRSVPDGIAVDRAAGLIYFSNMGRSAGSGARGSIQSVKLDGTGLATIVAVGKTHTAKQLTLATVGGKKMLYWGDREGMKVMRCNVDGSGLEVVVDTAGAKCAGSPQCKHVVGVAVDAENGFVYWTQKGGSSAGEGSIHRAGISLPAGATAASRPDVQNLLTGLPEPIDLRWVKETGTLYWTDRATSPGGNSVNRLQIANGASPVQISATKQMLFNGIGAGIGIAVDVAGKQLWATSLNGGLYSSDLEGKGKKQIGRGLGLLVGIDFA</sequence>
<dbReference type="AlphaFoldDB" id="A0A9P4U014"/>
<feature type="chain" id="PRO_5040510827" evidence="1">
    <location>
        <begin position="24"/>
        <end position="334"/>
    </location>
</feature>
<proteinExistence type="predicted"/>
<dbReference type="Gene3D" id="2.120.10.30">
    <property type="entry name" value="TolB, C-terminal domain"/>
    <property type="match status" value="2"/>
</dbReference>
<dbReference type="InterPro" id="IPR050778">
    <property type="entry name" value="Cueball_EGF_LRP_Nidogen"/>
</dbReference>
<gene>
    <name evidence="2" type="ORF">EJ08DRAFT_88900</name>
</gene>
<protein>
    <submittedName>
        <fullName evidence="2">YWTD domain-containing protein</fullName>
    </submittedName>
</protein>
<accession>A0A9P4U014</accession>
<evidence type="ECO:0000313" key="3">
    <source>
        <dbReference type="Proteomes" id="UP000800235"/>
    </source>
</evidence>